<feature type="transmembrane region" description="Helical" evidence="1">
    <location>
        <begin position="121"/>
        <end position="139"/>
    </location>
</feature>
<sequence>MIYLFIFIYLLFLSIHYDILENKKYKWTHFKIVITLLILLAGLRWRVGSDTVVYASDFYFSHDLFHLELSDFDSVNKMPFWVILNAFCKTIWDDFLLVQFIVAVFSLSVSGYFIKKICPSFCFFVLFCYFISRFTALQMEVMRESIAVSFCLLGILYFNEKKYKNALVFSVFSVMSHVFAIVAILVFIVCYYCLPKNIIFRMFLCFILLLIVLLENDIIIYLIVNSIGGYFFNEEIVLRILGYTNSDMYGNAEKSALNYISLILYIVSYSIMLYKVRGKYLNSNINLNKNIFDVCVFICMYLLCIRFSFAIVYRIGLNYYYYFTCILSVAFLKVVLLNRINKKQRILFFCFFITVPICLSYRSYFTLNLESGAEILQYKKYYPYSSVFDRNFDKERERLYQIRGEGFSRYNDY</sequence>
<feature type="transmembrane region" description="Helical" evidence="1">
    <location>
        <begin position="294"/>
        <end position="313"/>
    </location>
</feature>
<feature type="transmembrane region" description="Helical" evidence="1">
    <location>
        <begin position="166"/>
        <end position="194"/>
    </location>
</feature>
<evidence type="ECO:0000256" key="1">
    <source>
        <dbReference type="SAM" id="Phobius"/>
    </source>
</evidence>
<feature type="transmembrane region" description="Helical" evidence="1">
    <location>
        <begin position="6"/>
        <end position="22"/>
    </location>
</feature>
<keyword evidence="1" id="KW-1133">Transmembrane helix</keyword>
<keyword evidence="1" id="KW-0472">Membrane</keyword>
<proteinExistence type="predicted"/>
<dbReference type="EMBL" id="CP120353">
    <property type="protein sequence ID" value="WET65759.1"/>
    <property type="molecule type" value="Genomic_DNA"/>
</dbReference>
<dbReference type="Proteomes" id="UP001221009">
    <property type="component" value="Chromosome"/>
</dbReference>
<evidence type="ECO:0000313" key="2">
    <source>
        <dbReference type="EMBL" id="WET65759.1"/>
    </source>
</evidence>
<keyword evidence="1" id="KW-0812">Transmembrane</keyword>
<name>A0AAX3QV42_PARDI</name>
<dbReference type="InterPro" id="IPR049458">
    <property type="entry name" value="EpsG-like"/>
</dbReference>
<feature type="transmembrane region" description="Helical" evidence="1">
    <location>
        <begin position="346"/>
        <end position="364"/>
    </location>
</feature>
<dbReference type="RefSeq" id="WP_122143747.1">
    <property type="nucleotide sequence ID" value="NZ_CP120353.1"/>
</dbReference>
<feature type="transmembrane region" description="Helical" evidence="1">
    <location>
        <begin position="256"/>
        <end position="274"/>
    </location>
</feature>
<evidence type="ECO:0000313" key="3">
    <source>
        <dbReference type="Proteomes" id="UP001221009"/>
    </source>
</evidence>
<gene>
    <name evidence="2" type="ORF">P2T59_07160</name>
</gene>
<protein>
    <submittedName>
        <fullName evidence="2">EpsG family protein</fullName>
    </submittedName>
</protein>
<feature type="transmembrane region" description="Helical" evidence="1">
    <location>
        <begin position="95"/>
        <end position="114"/>
    </location>
</feature>
<dbReference type="AlphaFoldDB" id="A0AAX3QV42"/>
<dbReference type="Pfam" id="PF14897">
    <property type="entry name" value="EpsG"/>
    <property type="match status" value="1"/>
</dbReference>
<reference evidence="2" key="1">
    <citation type="submission" date="2023-03" db="EMBL/GenBank/DDBJ databases">
        <title>Parabacteroides distasonis, a bacteria resistant against UC.</title>
        <authorList>
            <person name="Dai W."/>
        </authorList>
    </citation>
    <scope>NUCLEOTIDE SEQUENCE</scope>
    <source>
        <strain evidence="2">F1-28</strain>
    </source>
</reference>
<accession>A0AAX3QV42</accession>
<feature type="transmembrane region" description="Helical" evidence="1">
    <location>
        <begin position="319"/>
        <end position="337"/>
    </location>
</feature>
<organism evidence="2 3">
    <name type="scientific">Parabacteroides distasonis</name>
    <dbReference type="NCBI Taxonomy" id="823"/>
    <lineage>
        <taxon>Bacteria</taxon>
        <taxon>Pseudomonadati</taxon>
        <taxon>Bacteroidota</taxon>
        <taxon>Bacteroidia</taxon>
        <taxon>Bacteroidales</taxon>
        <taxon>Tannerellaceae</taxon>
        <taxon>Parabacteroides</taxon>
    </lineage>
</organism>
<feature type="transmembrane region" description="Helical" evidence="1">
    <location>
        <begin position="203"/>
        <end position="224"/>
    </location>
</feature>